<evidence type="ECO:0000259" key="3">
    <source>
        <dbReference type="Pfam" id="PF09990"/>
    </source>
</evidence>
<dbReference type="AlphaFoldDB" id="A0A7V6A5E2"/>
<evidence type="ECO:0000256" key="1">
    <source>
        <dbReference type="SAM" id="MobiDB-lite"/>
    </source>
</evidence>
<dbReference type="InterPro" id="IPR019251">
    <property type="entry name" value="DUF2231_TM"/>
</dbReference>
<dbReference type="InterPro" id="IPR036259">
    <property type="entry name" value="MFS_trans_sf"/>
</dbReference>
<reference evidence="4" key="1">
    <citation type="journal article" date="2020" name="mSystems">
        <title>Genome- and Community-Level Interaction Insights into Carbon Utilization and Element Cycling Functions of Hydrothermarchaeota in Hydrothermal Sediment.</title>
        <authorList>
            <person name="Zhou Z."/>
            <person name="Liu Y."/>
            <person name="Xu W."/>
            <person name="Pan J."/>
            <person name="Luo Z.H."/>
            <person name="Li M."/>
        </authorList>
    </citation>
    <scope>NUCLEOTIDE SEQUENCE [LARGE SCALE GENOMIC DNA]</scope>
    <source>
        <strain evidence="4">SpSt-767</strain>
    </source>
</reference>
<feature type="transmembrane region" description="Helical" evidence="2">
    <location>
        <begin position="160"/>
        <end position="186"/>
    </location>
</feature>
<keyword evidence="2" id="KW-1133">Transmembrane helix</keyword>
<feature type="transmembrane region" description="Helical" evidence="2">
    <location>
        <begin position="91"/>
        <end position="109"/>
    </location>
</feature>
<dbReference type="SUPFAM" id="SSF103473">
    <property type="entry name" value="MFS general substrate transporter"/>
    <property type="match status" value="1"/>
</dbReference>
<evidence type="ECO:0000256" key="2">
    <source>
        <dbReference type="SAM" id="Phobius"/>
    </source>
</evidence>
<proteinExistence type="predicted"/>
<accession>A0A7V6A5E2</accession>
<feature type="region of interest" description="Disordered" evidence="1">
    <location>
        <begin position="1"/>
        <end position="28"/>
    </location>
</feature>
<name>A0A7V6A5E2_9BACT</name>
<dbReference type="EMBL" id="DTGR01000201">
    <property type="protein sequence ID" value="HHS30572.1"/>
    <property type="molecule type" value="Genomic_DNA"/>
</dbReference>
<comment type="caution">
    <text evidence="4">The sequence shown here is derived from an EMBL/GenBank/DDBJ whole genome shotgun (WGS) entry which is preliminary data.</text>
</comment>
<dbReference type="Pfam" id="PF09990">
    <property type="entry name" value="DUF2231"/>
    <property type="match status" value="1"/>
</dbReference>
<protein>
    <submittedName>
        <fullName evidence="4">Cytochrome b5</fullName>
    </submittedName>
</protein>
<organism evidence="4">
    <name type="scientific">Desulfobacca acetoxidans</name>
    <dbReference type="NCBI Taxonomy" id="60893"/>
    <lineage>
        <taxon>Bacteria</taxon>
        <taxon>Pseudomonadati</taxon>
        <taxon>Thermodesulfobacteriota</taxon>
        <taxon>Desulfobaccia</taxon>
        <taxon>Desulfobaccales</taxon>
        <taxon>Desulfobaccaceae</taxon>
        <taxon>Desulfobacca</taxon>
    </lineage>
</organism>
<gene>
    <name evidence="4" type="ORF">ENV52_12840</name>
</gene>
<sequence>MFKKLPGEITGSGESHRMNHPPQRPKPAVQAASIPAGVLPGPLERLLKKYPGLVRHPHAFVVHFPIVFFYSAAFCDLVYLATGLTSLETSALHFLAAGLVSLPFSMLTGQISRRLSYPQEPDQTFHIEIFYSRLMLILSLAAFVWRWLTPRILLTFTWLSLVYLLIILALPALATYISFFGGLLTFPLEKEGDGQRNF</sequence>
<feature type="transmembrane region" description="Helical" evidence="2">
    <location>
        <begin position="130"/>
        <end position="148"/>
    </location>
</feature>
<keyword evidence="2" id="KW-0472">Membrane</keyword>
<keyword evidence="2" id="KW-0812">Transmembrane</keyword>
<feature type="domain" description="DUF2231" evidence="3">
    <location>
        <begin position="58"/>
        <end position="184"/>
    </location>
</feature>
<feature type="transmembrane region" description="Helical" evidence="2">
    <location>
        <begin position="58"/>
        <end position="79"/>
    </location>
</feature>
<evidence type="ECO:0000313" key="4">
    <source>
        <dbReference type="EMBL" id="HHS30572.1"/>
    </source>
</evidence>